<protein>
    <submittedName>
        <fullName evidence="1">Uncharacterized protein</fullName>
    </submittedName>
</protein>
<sequence length="185" mass="19289">MTARNHDLASPPVALSALRGASEVIAVCGVAAMLLGACSTTETFVSAPIAAAPSIPAESVVGRWGLASYHRDTDRERTLKEARSQCNNPYVIKAGTNGGVVMNLADEAEPSELHIKSSADGRTFIGRAGPPGEITDMELSAYDGKVMTIQYLDPDVTARYGTMVYVKCDQASGTPSKPKATGATG</sequence>
<gene>
    <name evidence="1" type="ORF">FEZ63_11080</name>
</gene>
<dbReference type="EMBL" id="VCMV01000014">
    <property type="protein sequence ID" value="KAB0266973.1"/>
    <property type="molecule type" value="Genomic_DNA"/>
</dbReference>
<accession>A0A5N3PB96</accession>
<proteinExistence type="predicted"/>
<dbReference type="OrthoDB" id="7961084at2"/>
<keyword evidence="2" id="KW-1185">Reference proteome</keyword>
<evidence type="ECO:0000313" key="2">
    <source>
        <dbReference type="Proteomes" id="UP000325684"/>
    </source>
</evidence>
<dbReference type="AlphaFoldDB" id="A0A5N3PB96"/>
<name>A0A5N3PB96_9HYPH</name>
<dbReference type="RefSeq" id="WP_150944626.1">
    <property type="nucleotide sequence ID" value="NZ_VCMV01000014.1"/>
</dbReference>
<reference evidence="1 2" key="1">
    <citation type="journal article" date="2019" name="Microorganisms">
        <title>Genome Insights into the Novel Species Microvirga brassicacearum, a Rapeseed Endophyte with Biotechnological Potential.</title>
        <authorList>
            <person name="Jimenez-Gomez A."/>
            <person name="Saati-Santamaria Z."/>
            <person name="Igual J.M."/>
            <person name="Rivas R."/>
            <person name="Mateos P.F."/>
            <person name="Garcia-Fraile P."/>
        </authorList>
    </citation>
    <scope>NUCLEOTIDE SEQUENCE [LARGE SCALE GENOMIC DNA]</scope>
    <source>
        <strain evidence="1 2">CDVBN77</strain>
    </source>
</reference>
<organism evidence="1 2">
    <name type="scientific">Microvirga brassicacearum</name>
    <dbReference type="NCBI Taxonomy" id="2580413"/>
    <lineage>
        <taxon>Bacteria</taxon>
        <taxon>Pseudomonadati</taxon>
        <taxon>Pseudomonadota</taxon>
        <taxon>Alphaproteobacteria</taxon>
        <taxon>Hyphomicrobiales</taxon>
        <taxon>Methylobacteriaceae</taxon>
        <taxon>Microvirga</taxon>
    </lineage>
</organism>
<dbReference type="Proteomes" id="UP000325684">
    <property type="component" value="Unassembled WGS sequence"/>
</dbReference>
<comment type="caution">
    <text evidence="1">The sequence shown here is derived from an EMBL/GenBank/DDBJ whole genome shotgun (WGS) entry which is preliminary data.</text>
</comment>
<evidence type="ECO:0000313" key="1">
    <source>
        <dbReference type="EMBL" id="KAB0266973.1"/>
    </source>
</evidence>